<feature type="signal peptide" evidence="2">
    <location>
        <begin position="1"/>
        <end position="23"/>
    </location>
</feature>
<dbReference type="Proteomes" id="UP000248021">
    <property type="component" value="Unassembled WGS sequence"/>
</dbReference>
<evidence type="ECO:0000313" key="3">
    <source>
        <dbReference type="EMBL" id="PXW58129.1"/>
    </source>
</evidence>
<sequence length="87" mass="9764">MKPRLIALYAGIGLALSAGPAFATDPDLFIFQQQDTARMQQDHNLSGIRDAQENVKAYQRLLNEEQMQQHAAPAPQTHPTMRQHHTS</sequence>
<dbReference type="EMBL" id="QJJK01000006">
    <property type="protein sequence ID" value="PXW58129.1"/>
    <property type="molecule type" value="Genomic_DNA"/>
</dbReference>
<gene>
    <name evidence="3" type="ORF">C7450_106305</name>
</gene>
<comment type="caution">
    <text evidence="3">The sequence shown here is derived from an EMBL/GenBank/DDBJ whole genome shotgun (WGS) entry which is preliminary data.</text>
</comment>
<reference evidence="3 4" key="1">
    <citation type="submission" date="2018-05" db="EMBL/GenBank/DDBJ databases">
        <title>Genomic Encyclopedia of Type Strains, Phase IV (KMG-IV): sequencing the most valuable type-strain genomes for metagenomic binning, comparative biology and taxonomic classification.</title>
        <authorList>
            <person name="Goeker M."/>
        </authorList>
    </citation>
    <scope>NUCLEOTIDE SEQUENCE [LARGE SCALE GENOMIC DNA]</scope>
    <source>
        <strain evidence="3 4">DSM 6462</strain>
    </source>
</reference>
<organism evidence="3 4">
    <name type="scientific">Chelatococcus asaccharovorans</name>
    <dbReference type="NCBI Taxonomy" id="28210"/>
    <lineage>
        <taxon>Bacteria</taxon>
        <taxon>Pseudomonadati</taxon>
        <taxon>Pseudomonadota</taxon>
        <taxon>Alphaproteobacteria</taxon>
        <taxon>Hyphomicrobiales</taxon>
        <taxon>Chelatococcaceae</taxon>
        <taxon>Chelatococcus</taxon>
    </lineage>
</organism>
<evidence type="ECO:0000313" key="4">
    <source>
        <dbReference type="Proteomes" id="UP000248021"/>
    </source>
</evidence>
<evidence type="ECO:0000256" key="2">
    <source>
        <dbReference type="SAM" id="SignalP"/>
    </source>
</evidence>
<accession>A0A2V3U5B3</accession>
<evidence type="ECO:0000256" key="1">
    <source>
        <dbReference type="SAM" id="MobiDB-lite"/>
    </source>
</evidence>
<protein>
    <submittedName>
        <fullName evidence="3">Uncharacterized protein</fullName>
    </submittedName>
</protein>
<proteinExistence type="predicted"/>
<dbReference type="RefSeq" id="WP_146227352.1">
    <property type="nucleotide sequence ID" value="NZ_CAKNFM010000006.1"/>
</dbReference>
<name>A0A2V3U5B3_9HYPH</name>
<keyword evidence="4" id="KW-1185">Reference proteome</keyword>
<feature type="chain" id="PRO_5015918086" evidence="2">
    <location>
        <begin position="24"/>
        <end position="87"/>
    </location>
</feature>
<dbReference type="AlphaFoldDB" id="A0A2V3U5B3"/>
<feature type="region of interest" description="Disordered" evidence="1">
    <location>
        <begin position="67"/>
        <end position="87"/>
    </location>
</feature>
<keyword evidence="2" id="KW-0732">Signal</keyword>